<dbReference type="Proteomes" id="UP000317716">
    <property type="component" value="Unassembled WGS sequence"/>
</dbReference>
<evidence type="ECO:0000256" key="5">
    <source>
        <dbReference type="ARBA" id="ARBA00023136"/>
    </source>
</evidence>
<dbReference type="PROSITE" id="PS51257">
    <property type="entry name" value="PROKAR_LIPOPROTEIN"/>
    <property type="match status" value="1"/>
</dbReference>
<evidence type="ECO:0000256" key="2">
    <source>
        <dbReference type="ARBA" id="ARBA00022475"/>
    </source>
</evidence>
<keyword evidence="5 7" id="KW-0472">Membrane</keyword>
<accession>A0A538SWJ0</accession>
<gene>
    <name evidence="10" type="ORF">E6K72_05945</name>
</gene>
<feature type="chain" id="PRO_5021884509" evidence="8">
    <location>
        <begin position="31"/>
        <end position="254"/>
    </location>
</feature>
<feature type="domain" description="ABC3 transporter permease C-terminal" evidence="9">
    <location>
        <begin position="125"/>
        <end position="246"/>
    </location>
</feature>
<dbReference type="InterPro" id="IPR050250">
    <property type="entry name" value="Macrolide_Exporter_MacB"/>
</dbReference>
<feature type="signal peptide" evidence="8">
    <location>
        <begin position="1"/>
        <end position="30"/>
    </location>
</feature>
<evidence type="ECO:0000313" key="10">
    <source>
        <dbReference type="EMBL" id="TMQ55768.1"/>
    </source>
</evidence>
<organism evidence="10 11">
    <name type="scientific">Eiseniibacteriota bacterium</name>
    <dbReference type="NCBI Taxonomy" id="2212470"/>
    <lineage>
        <taxon>Bacteria</taxon>
        <taxon>Candidatus Eiseniibacteriota</taxon>
    </lineage>
</organism>
<protein>
    <submittedName>
        <fullName evidence="10">ABC transporter permease</fullName>
    </submittedName>
</protein>
<evidence type="ECO:0000256" key="8">
    <source>
        <dbReference type="SAM" id="SignalP"/>
    </source>
</evidence>
<evidence type="ECO:0000256" key="6">
    <source>
        <dbReference type="SAM" id="MobiDB-lite"/>
    </source>
</evidence>
<comment type="caution">
    <text evidence="10">The sequence shown here is derived from an EMBL/GenBank/DDBJ whole genome shotgun (WGS) entry which is preliminary data.</text>
</comment>
<dbReference type="AlphaFoldDB" id="A0A538SWJ0"/>
<evidence type="ECO:0000256" key="1">
    <source>
        <dbReference type="ARBA" id="ARBA00004651"/>
    </source>
</evidence>
<dbReference type="GO" id="GO:0005886">
    <property type="term" value="C:plasma membrane"/>
    <property type="evidence" value="ECO:0007669"/>
    <property type="project" value="UniProtKB-SubCell"/>
</dbReference>
<keyword evidence="2" id="KW-1003">Cell membrane</keyword>
<dbReference type="PANTHER" id="PTHR30572">
    <property type="entry name" value="MEMBRANE COMPONENT OF TRANSPORTER-RELATED"/>
    <property type="match status" value="1"/>
</dbReference>
<feature type="transmembrane region" description="Helical" evidence="7">
    <location>
        <begin position="158"/>
        <end position="191"/>
    </location>
</feature>
<feature type="transmembrane region" description="Helical" evidence="7">
    <location>
        <begin position="119"/>
        <end position="146"/>
    </location>
</feature>
<dbReference type="PANTHER" id="PTHR30572:SF15">
    <property type="entry name" value="ABC TRANSPORTER PERMEASE"/>
    <property type="match status" value="1"/>
</dbReference>
<keyword evidence="8" id="KW-0732">Signal</keyword>
<feature type="transmembrane region" description="Helical" evidence="7">
    <location>
        <begin position="211"/>
        <end position="237"/>
    </location>
</feature>
<dbReference type="Pfam" id="PF02687">
    <property type="entry name" value="FtsX"/>
    <property type="match status" value="1"/>
</dbReference>
<reference evidence="10 11" key="1">
    <citation type="journal article" date="2019" name="Nat. Microbiol.">
        <title>Mediterranean grassland soil C-N compound turnover is dependent on rainfall and depth, and is mediated by genomically divergent microorganisms.</title>
        <authorList>
            <person name="Diamond S."/>
            <person name="Andeer P.F."/>
            <person name="Li Z."/>
            <person name="Crits-Christoph A."/>
            <person name="Burstein D."/>
            <person name="Anantharaman K."/>
            <person name="Lane K.R."/>
            <person name="Thomas B.C."/>
            <person name="Pan C."/>
            <person name="Northen T.R."/>
            <person name="Banfield J.F."/>
        </authorList>
    </citation>
    <scope>NUCLEOTIDE SEQUENCE [LARGE SCALE GENOMIC DNA]</scope>
    <source>
        <strain evidence="10">WS_2</strain>
    </source>
</reference>
<feature type="region of interest" description="Disordered" evidence="6">
    <location>
        <begin position="30"/>
        <end position="57"/>
    </location>
</feature>
<keyword evidence="4 7" id="KW-1133">Transmembrane helix</keyword>
<name>A0A538SWJ0_UNCEI</name>
<evidence type="ECO:0000313" key="11">
    <source>
        <dbReference type="Proteomes" id="UP000317716"/>
    </source>
</evidence>
<dbReference type="InterPro" id="IPR003838">
    <property type="entry name" value="ABC3_permease_C"/>
</dbReference>
<evidence type="ECO:0000259" key="9">
    <source>
        <dbReference type="Pfam" id="PF02687"/>
    </source>
</evidence>
<dbReference type="GO" id="GO:0022857">
    <property type="term" value="F:transmembrane transporter activity"/>
    <property type="evidence" value="ECO:0007669"/>
    <property type="project" value="TreeGrafter"/>
</dbReference>
<evidence type="ECO:0000256" key="7">
    <source>
        <dbReference type="SAM" id="Phobius"/>
    </source>
</evidence>
<keyword evidence="3 7" id="KW-0812">Transmembrane</keyword>
<evidence type="ECO:0000256" key="4">
    <source>
        <dbReference type="ARBA" id="ARBA00022989"/>
    </source>
</evidence>
<proteinExistence type="predicted"/>
<evidence type="ECO:0000256" key="3">
    <source>
        <dbReference type="ARBA" id="ARBA00022692"/>
    </source>
</evidence>
<sequence>MKPPHTDRRRWRLLATLAAASAIACLPGEAAPPRSGGGPASAQAHRPAPAAAATGAAVPAMPRGAEGRIIALDPETGQLGAPSPEQLRALGIRPGIASVSQLKRESEFYDEQSGLLSRAILPLGIFITIIMAVGAVFGAMNTMYAAVGSRTREIATLLVLGFSPFAIMVSFVFESVFLALIGGLIGCLIALPINGITTSTTNFQSFSEVAFAFRITPTALATGMIFAAAMGLVGGFLPALRAARQTIASSLRGG</sequence>
<comment type="subcellular location">
    <subcellularLocation>
        <location evidence="1">Cell membrane</location>
        <topology evidence="1">Multi-pass membrane protein</topology>
    </subcellularLocation>
</comment>
<dbReference type="EMBL" id="VBOS01000199">
    <property type="protein sequence ID" value="TMQ55768.1"/>
    <property type="molecule type" value="Genomic_DNA"/>
</dbReference>
<feature type="compositionally biased region" description="Low complexity" evidence="6">
    <location>
        <begin position="40"/>
        <end position="57"/>
    </location>
</feature>